<accession>A0A834U472</accession>
<gene>
    <name evidence="2" type="ORF">H0235_012344</name>
</gene>
<name>A0A834U472_VESPE</name>
<dbReference type="EMBL" id="JACSDY010000011">
    <property type="protein sequence ID" value="KAF7415752.1"/>
    <property type="molecule type" value="Genomic_DNA"/>
</dbReference>
<dbReference type="Proteomes" id="UP000600918">
    <property type="component" value="Unassembled WGS sequence"/>
</dbReference>
<evidence type="ECO:0000256" key="1">
    <source>
        <dbReference type="SAM" id="MobiDB-lite"/>
    </source>
</evidence>
<evidence type="ECO:0000313" key="2">
    <source>
        <dbReference type="EMBL" id="KAF7415752.1"/>
    </source>
</evidence>
<protein>
    <submittedName>
        <fullName evidence="2">Uncharacterized protein</fullName>
    </submittedName>
</protein>
<comment type="caution">
    <text evidence="2">The sequence shown here is derived from an EMBL/GenBank/DDBJ whole genome shotgun (WGS) entry which is preliminary data.</text>
</comment>
<feature type="region of interest" description="Disordered" evidence="1">
    <location>
        <begin position="1"/>
        <end position="109"/>
    </location>
</feature>
<sequence length="109" mass="11955">MFEKNKFVFDHNSNPSVGEPRHGKRIGKALVASSVGMATAPRVPASGRSILDDDDDDDDDVDDDDVDDVVEDEDDNDNDDDGNDGDDDGNDDDDDAQIQRGLKTTYTRH</sequence>
<proteinExistence type="predicted"/>
<dbReference type="AlphaFoldDB" id="A0A834U472"/>
<reference evidence="2" key="1">
    <citation type="journal article" date="2020" name="G3 (Bethesda)">
        <title>High-Quality Assemblies for Three Invasive Social Wasps from the &lt;i&gt;Vespula&lt;/i&gt; Genus.</title>
        <authorList>
            <person name="Harrop T.W.R."/>
            <person name="Guhlin J."/>
            <person name="McLaughlin G.M."/>
            <person name="Permina E."/>
            <person name="Stockwell P."/>
            <person name="Gilligan J."/>
            <person name="Le Lec M.F."/>
            <person name="Gruber M.A.M."/>
            <person name="Quinn O."/>
            <person name="Lovegrove M."/>
            <person name="Duncan E.J."/>
            <person name="Remnant E.J."/>
            <person name="Van Eeckhoven J."/>
            <person name="Graham B."/>
            <person name="Knapp R.A."/>
            <person name="Langford K.W."/>
            <person name="Kronenberg Z."/>
            <person name="Press M.O."/>
            <person name="Eacker S.M."/>
            <person name="Wilson-Rankin E.E."/>
            <person name="Purcell J."/>
            <person name="Lester P.J."/>
            <person name="Dearden P.K."/>
        </authorList>
    </citation>
    <scope>NUCLEOTIDE SEQUENCE</scope>
    <source>
        <strain evidence="2">Volc-1</strain>
    </source>
</reference>
<evidence type="ECO:0000313" key="3">
    <source>
        <dbReference type="Proteomes" id="UP000600918"/>
    </source>
</evidence>
<feature type="compositionally biased region" description="Acidic residues" evidence="1">
    <location>
        <begin position="52"/>
        <end position="96"/>
    </location>
</feature>
<keyword evidence="3" id="KW-1185">Reference proteome</keyword>
<organism evidence="2 3">
    <name type="scientific">Vespula pensylvanica</name>
    <name type="common">Western yellow jacket</name>
    <name type="synonym">Wasp</name>
    <dbReference type="NCBI Taxonomy" id="30213"/>
    <lineage>
        <taxon>Eukaryota</taxon>
        <taxon>Metazoa</taxon>
        <taxon>Ecdysozoa</taxon>
        <taxon>Arthropoda</taxon>
        <taxon>Hexapoda</taxon>
        <taxon>Insecta</taxon>
        <taxon>Pterygota</taxon>
        <taxon>Neoptera</taxon>
        <taxon>Endopterygota</taxon>
        <taxon>Hymenoptera</taxon>
        <taxon>Apocrita</taxon>
        <taxon>Aculeata</taxon>
        <taxon>Vespoidea</taxon>
        <taxon>Vespidae</taxon>
        <taxon>Vespinae</taxon>
        <taxon>Vespula</taxon>
    </lineage>
</organism>